<protein>
    <submittedName>
        <fullName evidence="2">Glycerophosphodiester phosphodiesterase</fullName>
    </submittedName>
</protein>
<dbReference type="PANTHER" id="PTHR43805">
    <property type="entry name" value="GLYCEROPHOSPHORYL DIESTER PHOSPHODIESTERASE"/>
    <property type="match status" value="1"/>
</dbReference>
<dbReference type="InterPro" id="IPR017946">
    <property type="entry name" value="PLC-like_Pdiesterase_TIM-brl"/>
</dbReference>
<dbReference type="SUPFAM" id="SSF51695">
    <property type="entry name" value="PLC-like phosphodiesterases"/>
    <property type="match status" value="1"/>
</dbReference>
<reference evidence="3" key="1">
    <citation type="journal article" date="2019" name="Int. J. Syst. Evol. Microbiol.">
        <title>The Global Catalogue of Microorganisms (GCM) 10K type strain sequencing project: providing services to taxonomists for standard genome sequencing and annotation.</title>
        <authorList>
            <consortium name="The Broad Institute Genomics Platform"/>
            <consortium name="The Broad Institute Genome Sequencing Center for Infectious Disease"/>
            <person name="Wu L."/>
            <person name="Ma J."/>
        </authorList>
    </citation>
    <scope>NUCLEOTIDE SEQUENCE [LARGE SCALE GENOMIC DNA]</scope>
    <source>
        <strain evidence="3">CCUG 62981</strain>
    </source>
</reference>
<dbReference type="PROSITE" id="PS51704">
    <property type="entry name" value="GP_PDE"/>
    <property type="match status" value="1"/>
</dbReference>
<dbReference type="Pfam" id="PF03009">
    <property type="entry name" value="GDPD"/>
    <property type="match status" value="1"/>
</dbReference>
<evidence type="ECO:0000313" key="2">
    <source>
        <dbReference type="EMBL" id="MFC4725338.1"/>
    </source>
</evidence>
<proteinExistence type="predicted"/>
<accession>A0ABV9NF56</accession>
<name>A0ABV9NF56_9PROT</name>
<evidence type="ECO:0000313" key="3">
    <source>
        <dbReference type="Proteomes" id="UP001596024"/>
    </source>
</evidence>
<dbReference type="Gene3D" id="3.20.20.190">
    <property type="entry name" value="Phosphatidylinositol (PI) phosphodiesterase"/>
    <property type="match status" value="1"/>
</dbReference>
<dbReference type="EMBL" id="JBHSGQ010000003">
    <property type="protein sequence ID" value="MFC4725338.1"/>
    <property type="molecule type" value="Genomic_DNA"/>
</dbReference>
<dbReference type="CDD" id="cd08561">
    <property type="entry name" value="GDPD_cytoplasmic_ScUgpQ2_like"/>
    <property type="match status" value="1"/>
</dbReference>
<evidence type="ECO:0000259" key="1">
    <source>
        <dbReference type="PROSITE" id="PS51704"/>
    </source>
</evidence>
<organism evidence="2 3">
    <name type="scientific">Glycocaulis abyssi</name>
    <dbReference type="NCBI Taxonomy" id="1433403"/>
    <lineage>
        <taxon>Bacteria</taxon>
        <taxon>Pseudomonadati</taxon>
        <taxon>Pseudomonadota</taxon>
        <taxon>Alphaproteobacteria</taxon>
        <taxon>Maricaulales</taxon>
        <taxon>Maricaulaceae</taxon>
        <taxon>Glycocaulis</taxon>
    </lineage>
</organism>
<dbReference type="PANTHER" id="PTHR43805:SF1">
    <property type="entry name" value="GP-PDE DOMAIN-CONTAINING PROTEIN"/>
    <property type="match status" value="1"/>
</dbReference>
<gene>
    <name evidence="2" type="ORF">ACFPB0_08555</name>
</gene>
<feature type="domain" description="GP-PDE" evidence="1">
    <location>
        <begin position="41"/>
        <end position="294"/>
    </location>
</feature>
<dbReference type="InterPro" id="IPR030395">
    <property type="entry name" value="GP_PDE_dom"/>
</dbReference>
<comment type="caution">
    <text evidence="2">The sequence shown here is derived from an EMBL/GenBank/DDBJ whole genome shotgun (WGS) entry which is preliminary data.</text>
</comment>
<dbReference type="RefSeq" id="WP_371392586.1">
    <property type="nucleotide sequence ID" value="NZ_CP163421.1"/>
</dbReference>
<sequence>MMRGVLIVLAVLAAAYGAALVWPGPEPVSHPWLDGRTAERAERIAHGGGLGRAPANTIAALEQAVADGADVLEVDLQMTADGYLVLLHDDSVDRTTNGTGRIDALRLNDVTALDAAFGYEGEPADRFAGQGITIPFVYHAFAAFPDMRWIVEIKPQTEDAAMATCMAITETDMGHPGFANRVLVGSFHDDVLHHFREVCPGIATGMASNEALSFYVMARLGLAKFHPTRAVAAQLPPRASGLDVIHPRLVDAAHARGLAVQVWTINDPDEMEALIARGVDGIITDRIDVMADLQGE</sequence>
<keyword evidence="3" id="KW-1185">Reference proteome</keyword>
<dbReference type="Proteomes" id="UP001596024">
    <property type="component" value="Unassembled WGS sequence"/>
</dbReference>